<dbReference type="PANTHER" id="PTHR11069:SF23">
    <property type="entry name" value="LYSOSOMAL ACID GLUCOSYLCERAMIDASE"/>
    <property type="match status" value="1"/>
</dbReference>
<dbReference type="GO" id="GO:0004348">
    <property type="term" value="F:glucosylceramidase activity"/>
    <property type="evidence" value="ECO:0007669"/>
    <property type="project" value="InterPro"/>
</dbReference>
<dbReference type="KEGG" id="dori:FH5T_15840"/>
<feature type="chain" id="PRO_5010515071" evidence="5">
    <location>
        <begin position="25"/>
        <end position="501"/>
    </location>
</feature>
<dbReference type="AlphaFoldDB" id="X5DJ99"/>
<evidence type="ECO:0000313" key="8">
    <source>
        <dbReference type="EMBL" id="AHW60617.1"/>
    </source>
</evidence>
<feature type="signal peptide" evidence="5">
    <location>
        <begin position="1"/>
        <end position="24"/>
    </location>
</feature>
<evidence type="ECO:0000256" key="5">
    <source>
        <dbReference type="SAM" id="SignalP"/>
    </source>
</evidence>
<dbReference type="InterPro" id="IPR017853">
    <property type="entry name" value="GH"/>
</dbReference>
<reference evidence="8 10" key="1">
    <citation type="submission" date="2014-03" db="EMBL/GenBank/DDBJ databases">
        <title>Complete genome sequence of a deeply braunched marine Bacteroidia bacterium Draconibacterium orientale type strain FH5T.</title>
        <authorList>
            <person name="Li X."/>
            <person name="Wang X."/>
            <person name="Xie Z."/>
            <person name="Du Z."/>
            <person name="Chen G."/>
        </authorList>
    </citation>
    <scope>NUCLEOTIDE SEQUENCE [LARGE SCALE GENOMIC DNA]</scope>
    <source>
        <strain evidence="8 10">FH5</strain>
    </source>
</reference>
<keyword evidence="2 5" id="KW-0732">Signal</keyword>
<dbReference type="InterPro" id="IPR033452">
    <property type="entry name" value="GH30_C"/>
</dbReference>
<dbReference type="GO" id="GO:0006680">
    <property type="term" value="P:glucosylceramide catabolic process"/>
    <property type="evidence" value="ECO:0007669"/>
    <property type="project" value="TreeGrafter"/>
</dbReference>
<proteinExistence type="inferred from homology"/>
<accession>X5DJ99</accession>
<dbReference type="InterPro" id="IPR013780">
    <property type="entry name" value="Glyco_hydro_b"/>
</dbReference>
<evidence type="ECO:0000313" key="10">
    <source>
        <dbReference type="Proteomes" id="UP000023772"/>
    </source>
</evidence>
<keyword evidence="4" id="KW-0326">Glycosidase</keyword>
<dbReference type="STRING" id="1168034.FH5T_15840"/>
<feature type="domain" description="Glycosyl hydrolase family 30 TIM-barrel" evidence="6">
    <location>
        <begin position="77"/>
        <end position="410"/>
    </location>
</feature>
<dbReference type="PANTHER" id="PTHR11069">
    <property type="entry name" value="GLUCOSYLCERAMIDASE"/>
    <property type="match status" value="1"/>
</dbReference>
<gene>
    <name evidence="8" type="ORF">FH5T_15840</name>
    <name evidence="9" type="ORF">SAMN05444285_10586</name>
</gene>
<dbReference type="EMBL" id="FOHT01000005">
    <property type="protein sequence ID" value="SET05440.1"/>
    <property type="molecule type" value="Genomic_DNA"/>
</dbReference>
<evidence type="ECO:0000313" key="11">
    <source>
        <dbReference type="Proteomes" id="UP000181981"/>
    </source>
</evidence>
<keyword evidence="10" id="KW-1185">Reference proteome</keyword>
<dbReference type="SUPFAM" id="SSF51445">
    <property type="entry name" value="(Trans)glycosidases"/>
    <property type="match status" value="1"/>
</dbReference>
<dbReference type="RefSeq" id="WP_038560496.1">
    <property type="nucleotide sequence ID" value="NZ_FOHT01000005.1"/>
</dbReference>
<comment type="similarity">
    <text evidence="1 4">Belongs to the glycosyl hydrolase 30 family.</text>
</comment>
<dbReference type="Pfam" id="PF02055">
    <property type="entry name" value="Glyco_hydro_30"/>
    <property type="match status" value="1"/>
</dbReference>
<evidence type="ECO:0000256" key="2">
    <source>
        <dbReference type="ARBA" id="ARBA00022729"/>
    </source>
</evidence>
<name>X5DJ99_9BACT</name>
<dbReference type="EMBL" id="CP007451">
    <property type="protein sequence ID" value="AHW60617.1"/>
    <property type="molecule type" value="Genomic_DNA"/>
</dbReference>
<dbReference type="Proteomes" id="UP000023772">
    <property type="component" value="Chromosome"/>
</dbReference>
<organism evidence="9 11">
    <name type="scientific">Draconibacterium orientale</name>
    <dbReference type="NCBI Taxonomy" id="1168034"/>
    <lineage>
        <taxon>Bacteria</taxon>
        <taxon>Pseudomonadati</taxon>
        <taxon>Bacteroidota</taxon>
        <taxon>Bacteroidia</taxon>
        <taxon>Marinilabiliales</taxon>
        <taxon>Prolixibacteraceae</taxon>
        <taxon>Draconibacterium</taxon>
    </lineage>
</organism>
<dbReference type="Gene3D" id="3.20.20.80">
    <property type="entry name" value="Glycosidases"/>
    <property type="match status" value="1"/>
</dbReference>
<evidence type="ECO:0000256" key="1">
    <source>
        <dbReference type="ARBA" id="ARBA00005382"/>
    </source>
</evidence>
<dbReference type="Pfam" id="PF17189">
    <property type="entry name" value="Glyco_hydro_30C"/>
    <property type="match status" value="1"/>
</dbReference>
<keyword evidence="3 4" id="KW-0378">Hydrolase</keyword>
<dbReference type="InterPro" id="IPR001139">
    <property type="entry name" value="Glyco_hydro_30"/>
</dbReference>
<evidence type="ECO:0000256" key="3">
    <source>
        <dbReference type="ARBA" id="ARBA00022801"/>
    </source>
</evidence>
<dbReference type="Proteomes" id="UP000181981">
    <property type="component" value="Unassembled WGS sequence"/>
</dbReference>
<reference evidence="9 11" key="2">
    <citation type="submission" date="2016-10" db="EMBL/GenBank/DDBJ databases">
        <authorList>
            <person name="de Groot N.N."/>
        </authorList>
    </citation>
    <scope>NUCLEOTIDE SEQUENCE [LARGE SCALE GENOMIC DNA]</scope>
    <source>
        <strain evidence="9 11">DSM 25947</strain>
    </source>
</reference>
<sequence length="501" mass="55667">MKNKLILTGIITAVLSMNAVFVKAQSSKSESIEAWVTTLDRSQLFTKQEEVIEFGNRPRGWGATTITIDDNLQMQAVDGFGFALTGGSAGLMMGMSQPERTKLINELFRTDEDNIGVSYIRLTIGASDLNSFVFSYNDLEDGEVDLKLEKFNLSQDMYDVIPVVKEILAVNPDIKILASPWSAPTWMKTNNKVKGGKLKEEYYPVYAQYFVKYINAMKEQGITIDAITVQNEPLNVNNTPSMQMLPNEQRIFIKDHLGPAFEQANIKTKIVLFDHNLDRIDHPLTTLSDPEAAKYADGSGFHHYGGELSALTTMHIAHPEKNLYFTEQMVVERPGSETIEIANQVARLIIGVTQNWSKNVILWNFAADPLNDPHTEDGGCSMCQGAVTIEGDNVSRNIAYYVVAHASKFVRPGSVRIGSTQKGDTMVNLTQDEEHRGENALRVGLSITYNVFPNVAFRTPSGKTVLIVANDSRSARSFRIKYNGQYANVNLSPGAVGTYVW</sequence>
<evidence type="ECO:0000256" key="4">
    <source>
        <dbReference type="RuleBase" id="RU361188"/>
    </source>
</evidence>
<evidence type="ECO:0000313" key="9">
    <source>
        <dbReference type="EMBL" id="SET05440.1"/>
    </source>
</evidence>
<evidence type="ECO:0000259" key="6">
    <source>
        <dbReference type="Pfam" id="PF02055"/>
    </source>
</evidence>
<dbReference type="eggNOG" id="COG5520">
    <property type="taxonomic scope" value="Bacteria"/>
</dbReference>
<feature type="domain" description="Glycosyl hydrolase family 30 beta sandwich" evidence="7">
    <location>
        <begin position="440"/>
        <end position="499"/>
    </location>
</feature>
<dbReference type="InterPro" id="IPR033453">
    <property type="entry name" value="Glyco_hydro_30_TIM-barrel"/>
</dbReference>
<dbReference type="HOGENOM" id="CLU_014379_3_1_10"/>
<dbReference type="GO" id="GO:0016020">
    <property type="term" value="C:membrane"/>
    <property type="evidence" value="ECO:0007669"/>
    <property type="project" value="GOC"/>
</dbReference>
<dbReference type="OrthoDB" id="9806701at2"/>
<evidence type="ECO:0000259" key="7">
    <source>
        <dbReference type="Pfam" id="PF17189"/>
    </source>
</evidence>
<dbReference type="Gene3D" id="2.60.40.1180">
    <property type="entry name" value="Golgi alpha-mannosidase II"/>
    <property type="match status" value="1"/>
</dbReference>
<protein>
    <submittedName>
        <fullName evidence="9">Glucosylceramidase</fullName>
    </submittedName>
</protein>